<dbReference type="Gene3D" id="3.40.50.300">
    <property type="entry name" value="P-loop containing nucleotide triphosphate hydrolases"/>
    <property type="match status" value="1"/>
</dbReference>
<dbReference type="Proteomes" id="UP000217448">
    <property type="component" value="Unassembled WGS sequence"/>
</dbReference>
<sequence length="354" mass="38296">MLNRIFRRSRRFPAEESDEIVLPVVWLLGKTGAGKSSLVCALTEQSYAEIGDGFQPCTRSARSYDFPPGQPLVRFLDTRGLGEAGYDPTEDLAACRDRSHVLLVVCRLDDPVQGMVADALTDIVRAEAGMRAILVLTGKDLVTDPDARERARAHHRRSHEPRRGAGASRGQPHAGAERGERCRGARRAARAPARGVAGGGPSAGEDPCQRCRTDRVREAQALRALLCWGGAYQRSRAGGRHGRCARHAAQDAARVGAALRGDMGPQGRRGLPQHNGAQHRRALCHEFRPARAGQADPGLRPDGGGRHRRGDQLCHHLCARQGRRLFPLPQRAGQGAERGGTAQGLPARLQEVLG</sequence>
<dbReference type="Pfam" id="PF01926">
    <property type="entry name" value="MMR_HSR1"/>
    <property type="match status" value="1"/>
</dbReference>
<evidence type="ECO:0000256" key="1">
    <source>
        <dbReference type="SAM" id="MobiDB-lite"/>
    </source>
</evidence>
<feature type="domain" description="G" evidence="2">
    <location>
        <begin position="25"/>
        <end position="112"/>
    </location>
</feature>
<comment type="caution">
    <text evidence="3">The sequence shown here is derived from an EMBL/GenBank/DDBJ whole genome shotgun (WGS) entry which is preliminary data.</text>
</comment>
<feature type="compositionally biased region" description="Basic residues" evidence="1">
    <location>
        <begin position="151"/>
        <end position="160"/>
    </location>
</feature>
<keyword evidence="4" id="KW-1185">Reference proteome</keyword>
<accession>A0ABT2KNK0</accession>
<dbReference type="CDD" id="cd00882">
    <property type="entry name" value="Ras_like_GTPase"/>
    <property type="match status" value="1"/>
</dbReference>
<dbReference type="InterPro" id="IPR006073">
    <property type="entry name" value="GTP-bd"/>
</dbReference>
<dbReference type="SUPFAM" id="SSF52540">
    <property type="entry name" value="P-loop containing nucleoside triphosphate hydrolases"/>
    <property type="match status" value="1"/>
</dbReference>
<organism evidence="3 4">
    <name type="scientific">Alloyangia mangrovi</name>
    <dbReference type="NCBI Taxonomy" id="1779329"/>
    <lineage>
        <taxon>Bacteria</taxon>
        <taxon>Pseudomonadati</taxon>
        <taxon>Pseudomonadota</taxon>
        <taxon>Alphaproteobacteria</taxon>
        <taxon>Rhodobacterales</taxon>
        <taxon>Roseobacteraceae</taxon>
        <taxon>Alloyangia</taxon>
    </lineage>
</organism>
<dbReference type="InterPro" id="IPR027417">
    <property type="entry name" value="P-loop_NTPase"/>
</dbReference>
<proteinExistence type="predicted"/>
<evidence type="ECO:0000259" key="2">
    <source>
        <dbReference type="Pfam" id="PF01926"/>
    </source>
</evidence>
<name>A0ABT2KNK0_9RHOB</name>
<reference evidence="4" key="1">
    <citation type="submission" date="2023-07" db="EMBL/GenBank/DDBJ databases">
        <title>Yangia mangrovi SAOS 153D genome.</title>
        <authorList>
            <person name="Verma A."/>
            <person name="Pal Y."/>
            <person name="Sundharam S."/>
            <person name="Bisht B."/>
            <person name="Srinivasan K."/>
        </authorList>
    </citation>
    <scope>NUCLEOTIDE SEQUENCE [LARGE SCALE GENOMIC DNA]</scope>
    <source>
        <strain evidence="4">SAOS 153D</strain>
    </source>
</reference>
<protein>
    <submittedName>
        <fullName evidence="3">50S ribosome-binding GTPase</fullName>
    </submittedName>
</protein>
<feature type="region of interest" description="Disordered" evidence="1">
    <location>
        <begin position="145"/>
        <end position="209"/>
    </location>
</feature>
<gene>
    <name evidence="3" type="ORF">CLG85_015970</name>
</gene>
<evidence type="ECO:0000313" key="3">
    <source>
        <dbReference type="EMBL" id="MCT4371733.1"/>
    </source>
</evidence>
<dbReference type="EMBL" id="NTHN02000030">
    <property type="protein sequence ID" value="MCT4371733.1"/>
    <property type="molecule type" value="Genomic_DNA"/>
</dbReference>
<evidence type="ECO:0000313" key="4">
    <source>
        <dbReference type="Proteomes" id="UP000217448"/>
    </source>
</evidence>